<proteinExistence type="predicted"/>
<sequence length="97" mass="10412">MGVETEGTIRRPIVRLRKGKTAKTSNIPERKGDEDGASMNEEGSHHSDGVLNVNNSELTISSPVDELEGSSEVRSGSELEAQTTKEGSKSGETEGRR</sequence>
<feature type="compositionally biased region" description="Basic residues" evidence="1">
    <location>
        <begin position="12"/>
        <end position="21"/>
    </location>
</feature>
<feature type="compositionally biased region" description="Basic and acidic residues" evidence="1">
    <location>
        <begin position="86"/>
        <end position="97"/>
    </location>
</feature>
<organism evidence="2 3">
    <name type="scientific">Somion occarium</name>
    <dbReference type="NCBI Taxonomy" id="3059160"/>
    <lineage>
        <taxon>Eukaryota</taxon>
        <taxon>Fungi</taxon>
        <taxon>Dikarya</taxon>
        <taxon>Basidiomycota</taxon>
        <taxon>Agaricomycotina</taxon>
        <taxon>Agaricomycetes</taxon>
        <taxon>Polyporales</taxon>
        <taxon>Cerrenaceae</taxon>
        <taxon>Somion</taxon>
    </lineage>
</organism>
<protein>
    <submittedName>
        <fullName evidence="2">Uncharacterized protein</fullName>
    </submittedName>
</protein>
<dbReference type="EMBL" id="OZ037949">
    <property type="protein sequence ID" value="CAL1711286.1"/>
    <property type="molecule type" value="Genomic_DNA"/>
</dbReference>
<feature type="region of interest" description="Disordered" evidence="1">
    <location>
        <begin position="1"/>
        <end position="97"/>
    </location>
</feature>
<feature type="compositionally biased region" description="Polar residues" evidence="1">
    <location>
        <begin position="52"/>
        <end position="62"/>
    </location>
</feature>
<accession>A0ABP1DTZ4</accession>
<keyword evidence="3" id="KW-1185">Reference proteome</keyword>
<evidence type="ECO:0000313" key="2">
    <source>
        <dbReference type="EMBL" id="CAL1711286.1"/>
    </source>
</evidence>
<dbReference type="Proteomes" id="UP001497453">
    <property type="component" value="Chromosome 6"/>
</dbReference>
<name>A0ABP1DTZ4_9APHY</name>
<evidence type="ECO:0000313" key="3">
    <source>
        <dbReference type="Proteomes" id="UP001497453"/>
    </source>
</evidence>
<reference evidence="3" key="1">
    <citation type="submission" date="2024-04" db="EMBL/GenBank/DDBJ databases">
        <authorList>
            <person name="Shaw F."/>
            <person name="Minotto A."/>
        </authorList>
    </citation>
    <scope>NUCLEOTIDE SEQUENCE [LARGE SCALE GENOMIC DNA]</scope>
</reference>
<evidence type="ECO:0000256" key="1">
    <source>
        <dbReference type="SAM" id="MobiDB-lite"/>
    </source>
</evidence>
<gene>
    <name evidence="2" type="ORF">GFSPODELE1_LOCUS8269</name>
</gene>